<evidence type="ECO:0000256" key="1">
    <source>
        <dbReference type="SAM" id="SignalP"/>
    </source>
</evidence>
<sequence length="128" mass="13778">MLRTHKRILSSIALLVMLFNLCAPALSHVVLSESSGQDFLVEVCTTTGTKFIKLDRVDSESTNHSSDQSSSECAYCALNVHSLDRPPAHFLGVVASSSALPSLHPDSPLPNTQARWVVNAPRAPPISL</sequence>
<organism evidence="2 3">
    <name type="scientific">Zwartia hollandica</name>
    <dbReference type="NCBI Taxonomy" id="324606"/>
    <lineage>
        <taxon>Bacteria</taxon>
        <taxon>Pseudomonadati</taxon>
        <taxon>Pseudomonadota</taxon>
        <taxon>Betaproteobacteria</taxon>
        <taxon>Burkholderiales</taxon>
        <taxon>Alcaligenaceae</taxon>
        <taxon>Zwartia</taxon>
    </lineage>
</organism>
<name>A0A953T682_9BURK</name>
<keyword evidence="1" id="KW-0732">Signal</keyword>
<accession>A0A953T682</accession>
<dbReference type="AlphaFoldDB" id="A0A953T682"/>
<protein>
    <submittedName>
        <fullName evidence="2">DUF2946 domain-containing protein</fullName>
    </submittedName>
</protein>
<evidence type="ECO:0000313" key="2">
    <source>
        <dbReference type="EMBL" id="MBZ1351757.1"/>
    </source>
</evidence>
<comment type="caution">
    <text evidence="2">The sequence shown here is derived from an EMBL/GenBank/DDBJ whole genome shotgun (WGS) entry which is preliminary data.</text>
</comment>
<proteinExistence type="predicted"/>
<dbReference type="Proteomes" id="UP000739565">
    <property type="component" value="Unassembled WGS sequence"/>
</dbReference>
<dbReference type="InterPro" id="IPR021333">
    <property type="entry name" value="DUF2946"/>
</dbReference>
<feature type="chain" id="PRO_5037992442" evidence="1">
    <location>
        <begin position="26"/>
        <end position="128"/>
    </location>
</feature>
<dbReference type="EMBL" id="JAHXRI010000010">
    <property type="protein sequence ID" value="MBZ1351757.1"/>
    <property type="molecule type" value="Genomic_DNA"/>
</dbReference>
<reference evidence="2" key="1">
    <citation type="submission" date="2021-07" db="EMBL/GenBank/DDBJ databases">
        <title>New genus and species of the family Alcaligenaceae.</title>
        <authorList>
            <person name="Hahn M.W."/>
        </authorList>
    </citation>
    <scope>NUCLEOTIDE SEQUENCE</scope>
    <source>
        <strain evidence="2">LF4-65</strain>
    </source>
</reference>
<gene>
    <name evidence="2" type="ORF">KZZ10_13990</name>
</gene>
<evidence type="ECO:0000313" key="3">
    <source>
        <dbReference type="Proteomes" id="UP000739565"/>
    </source>
</evidence>
<feature type="signal peptide" evidence="1">
    <location>
        <begin position="1"/>
        <end position="25"/>
    </location>
</feature>
<keyword evidence="3" id="KW-1185">Reference proteome</keyword>
<dbReference type="Pfam" id="PF11162">
    <property type="entry name" value="DUF2946"/>
    <property type="match status" value="1"/>
</dbReference>